<dbReference type="KEGG" id="cvr:CHLNCDRAFT_144158"/>
<protein>
    <recommendedName>
        <fullName evidence="3">SnoaL-like domain-containing protein</fullName>
    </recommendedName>
</protein>
<dbReference type="InParanoid" id="E1ZC17"/>
<dbReference type="OrthoDB" id="348976at2759"/>
<dbReference type="InterPro" id="IPR032710">
    <property type="entry name" value="NTF2-like_dom_sf"/>
</dbReference>
<evidence type="ECO:0008006" key="3">
    <source>
        <dbReference type="Google" id="ProtNLM"/>
    </source>
</evidence>
<dbReference type="OMA" id="LQMFRPS"/>
<dbReference type="InterPro" id="IPR018790">
    <property type="entry name" value="DUF2358"/>
</dbReference>
<dbReference type="RefSeq" id="XP_005848632.1">
    <property type="nucleotide sequence ID" value="XM_005848570.1"/>
</dbReference>
<dbReference type="FunCoup" id="E1ZC17">
    <property type="interactions" value="360"/>
</dbReference>
<accession>E1ZC17</accession>
<evidence type="ECO:0000313" key="1">
    <source>
        <dbReference type="EMBL" id="EFN56530.1"/>
    </source>
</evidence>
<keyword evidence="2" id="KW-1185">Reference proteome</keyword>
<organism evidence="2">
    <name type="scientific">Chlorella variabilis</name>
    <name type="common">Green alga</name>
    <dbReference type="NCBI Taxonomy" id="554065"/>
    <lineage>
        <taxon>Eukaryota</taxon>
        <taxon>Viridiplantae</taxon>
        <taxon>Chlorophyta</taxon>
        <taxon>core chlorophytes</taxon>
        <taxon>Trebouxiophyceae</taxon>
        <taxon>Chlorellales</taxon>
        <taxon>Chlorellaceae</taxon>
        <taxon>Chlorella clade</taxon>
        <taxon>Chlorella</taxon>
    </lineage>
</organism>
<gene>
    <name evidence="1" type="ORF">CHLNCDRAFT_144158</name>
</gene>
<dbReference type="EMBL" id="GL433841">
    <property type="protein sequence ID" value="EFN56530.1"/>
    <property type="molecule type" value="Genomic_DNA"/>
</dbReference>
<name>E1ZC17_CHLVA</name>
<dbReference type="Pfam" id="PF10184">
    <property type="entry name" value="DUF2358"/>
    <property type="match status" value="1"/>
</dbReference>
<dbReference type="PANTHER" id="PTHR34123">
    <property type="entry name" value="OS04G0578200 PROTEIN"/>
    <property type="match status" value="1"/>
</dbReference>
<dbReference type="eggNOG" id="ENOG502RXGU">
    <property type="taxonomic scope" value="Eukaryota"/>
</dbReference>
<dbReference type="AlphaFoldDB" id="E1ZC17"/>
<proteinExistence type="predicted"/>
<sequence>MQIWALEYEAASSSPPSKTLRRGDVAGVLRELRRDYARQYFVTALVTDAIYDPGCYFADPTVSFRGRDLYKRNLALLVPFLWEPAIQLRSLRRLPAPAPGGSAQLFAEWRLSCWVRLPWAPYVDINGTTTYTLNADGNQIVRHVEQWDVSAVQALLLLLRPSERAVWRQRGS</sequence>
<dbReference type="Proteomes" id="UP000008141">
    <property type="component" value="Unassembled WGS sequence"/>
</dbReference>
<dbReference type="GeneID" id="17356028"/>
<dbReference type="PANTHER" id="PTHR34123:SF4">
    <property type="entry name" value="PHOSPHORIBOSYLTRANSFERASE-LIKE PROTEIN, PUTATIVE (DUF2358)-RELATED"/>
    <property type="match status" value="1"/>
</dbReference>
<evidence type="ECO:0000313" key="2">
    <source>
        <dbReference type="Proteomes" id="UP000008141"/>
    </source>
</evidence>
<dbReference type="SUPFAM" id="SSF54427">
    <property type="entry name" value="NTF2-like"/>
    <property type="match status" value="1"/>
</dbReference>
<reference evidence="1 2" key="1">
    <citation type="journal article" date="2010" name="Plant Cell">
        <title>The Chlorella variabilis NC64A genome reveals adaptation to photosymbiosis, coevolution with viruses, and cryptic sex.</title>
        <authorList>
            <person name="Blanc G."/>
            <person name="Duncan G."/>
            <person name="Agarkova I."/>
            <person name="Borodovsky M."/>
            <person name="Gurnon J."/>
            <person name="Kuo A."/>
            <person name="Lindquist E."/>
            <person name="Lucas S."/>
            <person name="Pangilinan J."/>
            <person name="Polle J."/>
            <person name="Salamov A."/>
            <person name="Terry A."/>
            <person name="Yamada T."/>
            <person name="Dunigan D.D."/>
            <person name="Grigoriev I.V."/>
            <person name="Claverie J.M."/>
            <person name="Van Etten J.L."/>
        </authorList>
    </citation>
    <scope>NUCLEOTIDE SEQUENCE [LARGE SCALE GENOMIC DNA]</scope>
    <source>
        <strain evidence="1 2">NC64A</strain>
    </source>
</reference>
<dbReference type="STRING" id="554065.E1ZC17"/>